<keyword evidence="8 11" id="KW-0799">Topoisomerase</keyword>
<dbReference type="PANTHER" id="PTHR10848">
    <property type="entry name" value="MEIOTIC RECOMBINATION PROTEIN SPO11"/>
    <property type="match status" value="1"/>
</dbReference>
<keyword evidence="10 11" id="KW-0413">Isomerase</keyword>
<name>A0A8J8PD78_9ARCH</name>
<evidence type="ECO:0000256" key="2">
    <source>
        <dbReference type="ARBA" id="ARBA00001946"/>
    </source>
</evidence>
<dbReference type="CDD" id="cd00223">
    <property type="entry name" value="TOPRIM_TopoIIB_SPO"/>
    <property type="match status" value="1"/>
</dbReference>
<evidence type="ECO:0000256" key="12">
    <source>
        <dbReference type="PROSITE-ProRule" id="PRU01385"/>
    </source>
</evidence>
<dbReference type="HAMAP" id="MF_00132">
    <property type="entry name" value="Top6A"/>
    <property type="match status" value="1"/>
</dbReference>
<keyword evidence="7 11" id="KW-0460">Magnesium</keyword>
<dbReference type="PROSITE" id="PS52041">
    <property type="entry name" value="TOPO_IIB"/>
    <property type="match status" value="1"/>
</dbReference>
<feature type="domain" description="Topoisomerase 6 subunit A/Spo11 TOPRIM" evidence="15">
    <location>
        <begin position="192"/>
        <end position="358"/>
    </location>
</feature>
<evidence type="ECO:0000313" key="17">
    <source>
        <dbReference type="Proteomes" id="UP000752814"/>
    </source>
</evidence>
<proteinExistence type="inferred from homology"/>
<evidence type="ECO:0000259" key="14">
    <source>
        <dbReference type="Pfam" id="PF20768"/>
    </source>
</evidence>
<dbReference type="Pfam" id="PF04406">
    <property type="entry name" value="TP6A_N"/>
    <property type="match status" value="1"/>
</dbReference>
<evidence type="ECO:0000256" key="9">
    <source>
        <dbReference type="ARBA" id="ARBA00023125"/>
    </source>
</evidence>
<reference evidence="16" key="1">
    <citation type="submission" date="2016-03" db="EMBL/GenBank/DDBJ databases">
        <authorList>
            <person name="Borrel G."/>
            <person name="Mccann A."/>
            <person name="O'Toole P.W."/>
        </authorList>
    </citation>
    <scope>NUCLEOTIDE SEQUENCE</scope>
    <source>
        <strain evidence="16">183</strain>
    </source>
</reference>
<feature type="binding site" evidence="11">
    <location>
        <position position="197"/>
    </location>
    <ligand>
        <name>Mg(2+)</name>
        <dbReference type="ChEBI" id="CHEBI:18420"/>
    </ligand>
</feature>
<dbReference type="GeneID" id="41323802"/>
<evidence type="ECO:0000256" key="4">
    <source>
        <dbReference type="ARBA" id="ARBA00022723"/>
    </source>
</evidence>
<comment type="function">
    <text evidence="11">Relaxes both positive and negative superturns and exhibits a strong decatenase activity.</text>
</comment>
<evidence type="ECO:0000256" key="11">
    <source>
        <dbReference type="HAMAP-Rule" id="MF_00132"/>
    </source>
</evidence>
<dbReference type="EMBL" id="LVVT01000014">
    <property type="protein sequence ID" value="TQS82869.1"/>
    <property type="molecule type" value="Genomic_DNA"/>
</dbReference>
<dbReference type="Gene3D" id="1.10.10.10">
    <property type="entry name" value="Winged helix-like DNA-binding domain superfamily/Winged helix DNA-binding domain"/>
    <property type="match status" value="1"/>
</dbReference>
<dbReference type="PRINTS" id="PR01552">
    <property type="entry name" value="TPISMRASE6A"/>
</dbReference>
<feature type="binding site" evidence="11">
    <location>
        <position position="249"/>
    </location>
    <ligand>
        <name>Mg(2+)</name>
        <dbReference type="ChEBI" id="CHEBI:18420"/>
    </ligand>
</feature>
<evidence type="ECO:0000256" key="10">
    <source>
        <dbReference type="ARBA" id="ARBA00023235"/>
    </source>
</evidence>
<comment type="similarity">
    <text evidence="3 11 12">Belongs to the TOP6A family.</text>
</comment>
<organism evidence="16 17">
    <name type="scientific">Candidatus Methanomassiliicoccus intestinalis</name>
    <dbReference type="NCBI Taxonomy" id="1406512"/>
    <lineage>
        <taxon>Archaea</taxon>
        <taxon>Methanobacteriati</taxon>
        <taxon>Thermoplasmatota</taxon>
        <taxon>Thermoplasmata</taxon>
        <taxon>Methanomassiliicoccales</taxon>
        <taxon>Methanomassiliicoccaceae</taxon>
        <taxon>Methanomassiliicoccus</taxon>
    </lineage>
</organism>
<dbReference type="AlphaFoldDB" id="A0A8J8PD78"/>
<dbReference type="GO" id="GO:0003918">
    <property type="term" value="F:DNA topoisomerase type II (double strand cut, ATP-hydrolyzing) activity"/>
    <property type="evidence" value="ECO:0007669"/>
    <property type="project" value="UniProtKB-UniRule"/>
</dbReference>
<evidence type="ECO:0000256" key="7">
    <source>
        <dbReference type="ARBA" id="ARBA00022842"/>
    </source>
</evidence>
<dbReference type="GO" id="GO:0005524">
    <property type="term" value="F:ATP binding"/>
    <property type="evidence" value="ECO:0007669"/>
    <property type="project" value="UniProtKB-KW"/>
</dbReference>
<dbReference type="InterPro" id="IPR004085">
    <property type="entry name" value="TopoVI_A"/>
</dbReference>
<protein>
    <recommendedName>
        <fullName evidence="11">Type 2 DNA topoisomerase 6 subunit A</fullName>
        <ecNumber evidence="11">5.6.2.2</ecNumber>
    </recommendedName>
    <alternativeName>
        <fullName evidence="11">Type II DNA topoisomerase VI subunit A</fullName>
    </alternativeName>
</protein>
<evidence type="ECO:0000313" key="16">
    <source>
        <dbReference type="EMBL" id="TQS82869.1"/>
    </source>
</evidence>
<comment type="catalytic activity">
    <reaction evidence="1 11 12">
        <text>ATP-dependent breakage, passage and rejoining of double-stranded DNA.</text>
        <dbReference type="EC" id="5.6.2.2"/>
    </reaction>
</comment>
<dbReference type="Gene3D" id="3.40.1360.10">
    <property type="match status" value="1"/>
</dbReference>
<dbReference type="EC" id="5.6.2.2" evidence="11"/>
<comment type="subunit">
    <text evidence="11">Homodimer. Heterotetramer of two Top6A and two Top6B chains.</text>
</comment>
<dbReference type="RefSeq" id="WP_020449268.1">
    <property type="nucleotide sequence ID" value="NZ_CAYAXV010000005.1"/>
</dbReference>
<dbReference type="GO" id="GO:0003677">
    <property type="term" value="F:DNA binding"/>
    <property type="evidence" value="ECO:0007669"/>
    <property type="project" value="UniProtKB-UniRule"/>
</dbReference>
<feature type="active site" description="O-(5'-phospho-DNA)-tyrosine intermediate" evidence="11 12">
    <location>
        <position position="98"/>
    </location>
</feature>
<evidence type="ECO:0000256" key="8">
    <source>
        <dbReference type="ARBA" id="ARBA00023029"/>
    </source>
</evidence>
<dbReference type="InterPro" id="IPR036078">
    <property type="entry name" value="Spo11/TopoVI_A_sf"/>
</dbReference>
<dbReference type="InterPro" id="IPR013049">
    <property type="entry name" value="Spo11/TopoVI_A_N"/>
</dbReference>
<keyword evidence="9 11" id="KW-0238">DNA-binding</keyword>
<evidence type="ECO:0000256" key="5">
    <source>
        <dbReference type="ARBA" id="ARBA00022741"/>
    </source>
</evidence>
<feature type="domain" description="Type II DNA topoisomerase VI subunit A all-beta" evidence="14">
    <location>
        <begin position="137"/>
        <end position="188"/>
    </location>
</feature>
<comment type="cofactor">
    <cofactor evidence="2 11">
        <name>Mg(2+)</name>
        <dbReference type="ChEBI" id="CHEBI:18420"/>
    </cofactor>
</comment>
<evidence type="ECO:0000256" key="3">
    <source>
        <dbReference type="ARBA" id="ARBA00006559"/>
    </source>
</evidence>
<dbReference type="Proteomes" id="UP000752814">
    <property type="component" value="Unassembled WGS sequence"/>
</dbReference>
<keyword evidence="4 11" id="KW-0479">Metal-binding</keyword>
<dbReference type="GO" id="GO:0006260">
    <property type="term" value="P:DNA replication"/>
    <property type="evidence" value="ECO:0007669"/>
    <property type="project" value="UniProtKB-UniRule"/>
</dbReference>
<dbReference type="InterPro" id="IPR036388">
    <property type="entry name" value="WH-like_DNA-bd_sf"/>
</dbReference>
<gene>
    <name evidence="11" type="primary">top6A</name>
    <name evidence="16" type="ORF">A3207_02675</name>
</gene>
<dbReference type="InterPro" id="IPR049333">
    <property type="entry name" value="Topo_VI_alpha"/>
</dbReference>
<dbReference type="InterPro" id="IPR002815">
    <property type="entry name" value="Spo11/TopoVI_A"/>
</dbReference>
<evidence type="ECO:0000256" key="1">
    <source>
        <dbReference type="ARBA" id="ARBA00000185"/>
    </source>
</evidence>
<accession>A0A8J8PD78</accession>
<feature type="domain" description="Spo11/DNA topoisomerase VI subunit A N-terminal" evidence="13">
    <location>
        <begin position="71"/>
        <end position="133"/>
    </location>
</feature>
<evidence type="ECO:0000259" key="15">
    <source>
        <dbReference type="Pfam" id="PF21180"/>
    </source>
</evidence>
<dbReference type="NCBIfam" id="NF003332">
    <property type="entry name" value="PRK04342.1-1"/>
    <property type="match status" value="1"/>
</dbReference>
<comment type="caution">
    <text evidence="16">The sequence shown here is derived from an EMBL/GenBank/DDBJ whole genome shotgun (WGS) entry which is preliminary data.</text>
</comment>
<dbReference type="PANTHER" id="PTHR10848:SF0">
    <property type="entry name" value="MEIOTIC RECOMBINATION PROTEIN SPO11"/>
    <property type="match status" value="1"/>
</dbReference>
<sequence>MTNERNTEAIKRLYSISEDIYDQLESGKIPKMVLPLRTKANIKFDNRSQVWKYGSMNGVRSAKKVKGAMMLLRTSYMLELIQNMIETNKSSTLREAYYISEAWGKAKFNSQDESNLLAEDLEIVTDCLREDFKLRPEENGAHIIGDLNIIETDRKGKKKALNCRDDVGDSGYGIPYNVEKEKLELKSTSAKFVIAIETGGMFDRLVENGFDEKSDGILVHLKGQPARSTRRFIKRLNDEMGLPVIVFTDGDPWSFRIYASVAYGAIKTAHLSEYLATPSAEYIGITASDIENYDLPTDKLSDMDVRALNAELKDPRFQTSFWKGEIELMLKLKKKAEQQALAKYGLDFVTDTYLPDKLNEFGILRN</sequence>
<dbReference type="Pfam" id="PF20768">
    <property type="entry name" value="Topo_VI_alpha"/>
    <property type="match status" value="1"/>
</dbReference>
<dbReference type="PRINTS" id="PR01550">
    <property type="entry name" value="TOP6AFAMILY"/>
</dbReference>
<dbReference type="OMA" id="IETAGMF"/>
<dbReference type="InterPro" id="IPR034136">
    <property type="entry name" value="TOPRIM_Topo6A/Spo11"/>
</dbReference>
<dbReference type="GO" id="GO:0006265">
    <property type="term" value="P:DNA topological change"/>
    <property type="evidence" value="ECO:0007669"/>
    <property type="project" value="UniProtKB-UniRule"/>
</dbReference>
<evidence type="ECO:0000259" key="13">
    <source>
        <dbReference type="Pfam" id="PF04406"/>
    </source>
</evidence>
<keyword evidence="6 11" id="KW-0067">ATP-binding</keyword>
<keyword evidence="5 11" id="KW-0547">Nucleotide-binding</keyword>
<evidence type="ECO:0000256" key="6">
    <source>
        <dbReference type="ARBA" id="ARBA00022840"/>
    </source>
</evidence>
<dbReference type="Pfam" id="PF21180">
    <property type="entry name" value="TOP6A-Spo11_Toprim"/>
    <property type="match status" value="1"/>
</dbReference>
<dbReference type="GO" id="GO:0000287">
    <property type="term" value="F:magnesium ion binding"/>
    <property type="evidence" value="ECO:0007669"/>
    <property type="project" value="UniProtKB-UniRule"/>
</dbReference>
<dbReference type="SUPFAM" id="SSF56726">
    <property type="entry name" value="DNA topoisomerase IV, alpha subunit"/>
    <property type="match status" value="1"/>
</dbReference>
<dbReference type="GO" id="GO:0005694">
    <property type="term" value="C:chromosome"/>
    <property type="evidence" value="ECO:0007669"/>
    <property type="project" value="InterPro"/>
</dbReference>